<evidence type="ECO:0000256" key="2">
    <source>
        <dbReference type="ARBA" id="ARBA00023239"/>
    </source>
</evidence>
<keyword evidence="2" id="KW-0456">Lyase</keyword>
<dbReference type="CDD" id="cd03416">
    <property type="entry name" value="CbiX_SirB_N"/>
    <property type="match status" value="1"/>
</dbReference>
<dbReference type="RefSeq" id="WP_059032720.1">
    <property type="nucleotide sequence ID" value="NZ_BSDN01000002.1"/>
</dbReference>
<dbReference type="Gene3D" id="3.40.50.1400">
    <property type="match status" value="1"/>
</dbReference>
<dbReference type="AlphaFoldDB" id="A0A0U9HET4"/>
<organism evidence="3">
    <name type="scientific">Tepidanaerobacter syntrophicus</name>
    <dbReference type="NCBI Taxonomy" id="224999"/>
    <lineage>
        <taxon>Bacteria</taxon>
        <taxon>Bacillati</taxon>
        <taxon>Bacillota</taxon>
        <taxon>Clostridia</taxon>
        <taxon>Thermosediminibacterales</taxon>
        <taxon>Tepidanaerobacteraceae</taxon>
        <taxon>Tepidanaerobacter</taxon>
    </lineage>
</organism>
<keyword evidence="1" id="KW-0479">Metal-binding</keyword>
<reference evidence="3" key="1">
    <citation type="journal article" date="2016" name="Genome Announc.">
        <title>Draft Genome Sequence of the Syntrophic Lactate-Degrading Bacterium Tepidanaerobacter syntrophicus JLT.</title>
        <authorList>
            <person name="Matsuura N."/>
            <person name="Ohashi A."/>
            <person name="Tourlousse D.M."/>
            <person name="Sekiguchi Y."/>
        </authorList>
    </citation>
    <scope>NUCLEOTIDE SEQUENCE [LARGE SCALE GENOMIC DNA]</scope>
    <source>
        <strain evidence="3">JL</strain>
    </source>
</reference>
<protein>
    <submittedName>
        <fullName evidence="3">Sirohydrochlorin cobaltochelatase</fullName>
    </submittedName>
</protein>
<gene>
    <name evidence="3" type="ORF">TSYNT_7347</name>
</gene>
<dbReference type="Proteomes" id="UP000062160">
    <property type="component" value="Unassembled WGS sequence"/>
</dbReference>
<name>A0A0U9HET4_9FIRM</name>
<evidence type="ECO:0000256" key="1">
    <source>
        <dbReference type="ARBA" id="ARBA00022723"/>
    </source>
</evidence>
<sequence length="124" mass="14336">MDKTLLILAHGSKAQSTTEVIYQVRGEIAKRNLYKEVKVAFMEFNHPNIREAFDEIYKEGLRQVVAVPMFLFEGNHIRHDIPEELTNVKNVYPDLEISLAKPIGFDRRIADILIERAAGKLWEI</sequence>
<dbReference type="SUPFAM" id="SSF53800">
    <property type="entry name" value="Chelatase"/>
    <property type="match status" value="1"/>
</dbReference>
<proteinExistence type="predicted"/>
<dbReference type="InterPro" id="IPR002762">
    <property type="entry name" value="CbiX-like"/>
</dbReference>
<dbReference type="Pfam" id="PF01903">
    <property type="entry name" value="CbiX"/>
    <property type="match status" value="1"/>
</dbReference>
<evidence type="ECO:0000313" key="3">
    <source>
        <dbReference type="EMBL" id="GAQ25328.1"/>
    </source>
</evidence>
<dbReference type="PANTHER" id="PTHR33542">
    <property type="entry name" value="SIROHYDROCHLORIN FERROCHELATASE, CHLOROPLASTIC"/>
    <property type="match status" value="1"/>
</dbReference>
<dbReference type="InterPro" id="IPR050963">
    <property type="entry name" value="Sirohydro_Cobaltochel/CbiX"/>
</dbReference>
<dbReference type="GO" id="GO:0046872">
    <property type="term" value="F:metal ion binding"/>
    <property type="evidence" value="ECO:0007669"/>
    <property type="project" value="UniProtKB-KW"/>
</dbReference>
<dbReference type="PANTHER" id="PTHR33542:SF3">
    <property type="entry name" value="SIROHYDROCHLORIN FERROCHELATASE, CHLOROPLASTIC"/>
    <property type="match status" value="1"/>
</dbReference>
<evidence type="ECO:0000313" key="4">
    <source>
        <dbReference type="Proteomes" id="UP000062160"/>
    </source>
</evidence>
<accession>A0A0U9HET4</accession>
<keyword evidence="4" id="KW-1185">Reference proteome</keyword>
<dbReference type="GO" id="GO:0016829">
    <property type="term" value="F:lyase activity"/>
    <property type="evidence" value="ECO:0007669"/>
    <property type="project" value="UniProtKB-KW"/>
</dbReference>
<dbReference type="STRING" id="224999.GCA_001485475_01344"/>
<dbReference type="EMBL" id="DF977001">
    <property type="protein sequence ID" value="GAQ25328.1"/>
    <property type="molecule type" value="Genomic_DNA"/>
</dbReference>